<dbReference type="EMBL" id="FN392321">
    <property type="protein sequence ID" value="CAY70328.1"/>
    <property type="molecule type" value="Genomic_DNA"/>
</dbReference>
<keyword evidence="1" id="KW-0732">Signal</keyword>
<dbReference type="eggNOG" id="ENOG502SFZS">
    <property type="taxonomic scope" value="Eukaryota"/>
</dbReference>
<dbReference type="OMA" id="MGIQSSI"/>
<protein>
    <submittedName>
        <fullName evidence="2">Uncharacterized protein</fullName>
    </submittedName>
</protein>
<keyword evidence="3" id="KW-1185">Reference proteome</keyword>
<reference evidence="2 3" key="1">
    <citation type="journal article" date="2009" name="Nat. Biotechnol.">
        <title>Genome sequence of the recombinant protein production host Pichia pastoris.</title>
        <authorList>
            <person name="De Schutter K."/>
            <person name="Lin Y.C."/>
            <person name="Tiels P."/>
            <person name="Van Hecke A."/>
            <person name="Glinka S."/>
            <person name="Weber-Lehmann J."/>
            <person name="Rouze P."/>
            <person name="Van de Peer Y."/>
            <person name="Callewaert N."/>
        </authorList>
    </citation>
    <scope>NUCLEOTIDE SEQUENCE [LARGE SCALE GENOMIC DNA]</scope>
    <source>
        <strain evidence="3">GS115 / ATCC 20864</strain>
    </source>
</reference>
<gene>
    <name evidence="2" type="ordered locus">PAS_chr3_0288</name>
</gene>
<dbReference type="KEGG" id="ppa:PAS_chr3_0288"/>
<evidence type="ECO:0000313" key="3">
    <source>
        <dbReference type="Proteomes" id="UP000000314"/>
    </source>
</evidence>
<evidence type="ECO:0000256" key="1">
    <source>
        <dbReference type="SAM" id="SignalP"/>
    </source>
</evidence>
<dbReference type="HOGENOM" id="CLU_156717_1_0_1"/>
<dbReference type="Pfam" id="PF17056">
    <property type="entry name" value="KRE1"/>
    <property type="match status" value="1"/>
</dbReference>
<dbReference type="InterPro" id="IPR031452">
    <property type="entry name" value="Kre1"/>
</dbReference>
<proteinExistence type="predicted"/>
<accession>C4R442</accession>
<organism evidence="2 3">
    <name type="scientific">Komagataella phaffii (strain GS115 / ATCC 20864)</name>
    <name type="common">Yeast</name>
    <name type="synonym">Pichia pastoris</name>
    <dbReference type="NCBI Taxonomy" id="644223"/>
    <lineage>
        <taxon>Eukaryota</taxon>
        <taxon>Fungi</taxon>
        <taxon>Dikarya</taxon>
        <taxon>Ascomycota</taxon>
        <taxon>Saccharomycotina</taxon>
        <taxon>Pichiomycetes</taxon>
        <taxon>Pichiales</taxon>
        <taxon>Pichiaceae</taxon>
        <taxon>Komagataella</taxon>
    </lineage>
</organism>
<dbReference type="GO" id="GO:0031505">
    <property type="term" value="P:fungal-type cell wall organization"/>
    <property type="evidence" value="ECO:0007669"/>
    <property type="project" value="InterPro"/>
</dbReference>
<feature type="chain" id="PRO_5002942378" evidence="1">
    <location>
        <begin position="19"/>
        <end position="95"/>
    </location>
</feature>
<dbReference type="RefSeq" id="XP_002492507.1">
    <property type="nucleotide sequence ID" value="XM_002492462.1"/>
</dbReference>
<dbReference type="AlphaFoldDB" id="C4R442"/>
<name>C4R442_KOMPG</name>
<dbReference type="STRING" id="644223.C4R442"/>
<dbReference type="GeneID" id="8200116"/>
<dbReference type="Proteomes" id="UP000000314">
    <property type="component" value="Chromosome 3"/>
</dbReference>
<feature type="signal peptide" evidence="1">
    <location>
        <begin position="1"/>
        <end position="18"/>
    </location>
</feature>
<sequence length="95" mass="9806">MLNKLFIAILIVITAVIGETTTSSTTASLSESPTLVWVTGTDASGRLATTQSAYTQQFSQLYSSIASPSSGSIGLGTIQGTVGIVRTYETITLAS</sequence>
<evidence type="ECO:0000313" key="2">
    <source>
        <dbReference type="EMBL" id="CAY70328.1"/>
    </source>
</evidence>
<dbReference type="InParanoid" id="C4R442"/>